<dbReference type="RefSeq" id="WP_003297955.1">
    <property type="nucleotide sequence ID" value="NZ_JAIVLU010000001.1"/>
</dbReference>
<evidence type="ECO:0000313" key="2">
    <source>
        <dbReference type="Proteomes" id="UP000032439"/>
    </source>
</evidence>
<dbReference type="EMBL" id="JXXD01000169">
    <property type="protein sequence ID" value="KIZ34414.1"/>
    <property type="molecule type" value="Genomic_DNA"/>
</dbReference>
<dbReference type="InterPro" id="IPR011846">
    <property type="entry name" value="Cyd_oper_YbgE"/>
</dbReference>
<evidence type="ECO:0000313" key="1">
    <source>
        <dbReference type="EMBL" id="KIZ34414.1"/>
    </source>
</evidence>
<dbReference type="Proteomes" id="UP000032439">
    <property type="component" value="Unassembled WGS sequence"/>
</dbReference>
<dbReference type="Pfam" id="PF09600">
    <property type="entry name" value="Cyd_oper_YbgE"/>
    <property type="match status" value="1"/>
</dbReference>
<protein>
    <submittedName>
        <fullName evidence="1">Cyd operon protein YbgE</fullName>
    </submittedName>
</protein>
<sequence>MSSRAQGRCYGAFGRVLSLVLAAPLALVLLIHPAAMLDGQGGYSHPQLMLVMWGISAGFVHGVGFVPQWWGWRWLLGPLPAWLLCALGYAVLFQAQLG</sequence>
<comment type="caution">
    <text evidence="1">The sequence shown here is derived from an EMBL/GenBank/DDBJ whole genome shotgun (WGS) entry which is preliminary data.</text>
</comment>
<name>A0A0D7E0Q4_STUST</name>
<reference evidence="1 2" key="1">
    <citation type="submission" date="2014-11" db="EMBL/GenBank/DDBJ databases">
        <title>Genomics and ecophysiology of heterotrophic nitrogen fixing bacteria isolated from estuarine surface water.</title>
        <authorList>
            <person name="Bentzon-Tilia M."/>
            <person name="Severin I."/>
            <person name="Hansen L.H."/>
            <person name="Riemann L."/>
        </authorList>
    </citation>
    <scope>NUCLEOTIDE SEQUENCE [LARGE SCALE GENOMIC DNA]</scope>
    <source>
        <strain evidence="1 2">BAL361</strain>
    </source>
</reference>
<gene>
    <name evidence="1" type="ORF">LO50_17440</name>
</gene>
<organism evidence="1 2">
    <name type="scientific">Stutzerimonas stutzeri</name>
    <name type="common">Pseudomonas stutzeri</name>
    <dbReference type="NCBI Taxonomy" id="316"/>
    <lineage>
        <taxon>Bacteria</taxon>
        <taxon>Pseudomonadati</taxon>
        <taxon>Pseudomonadota</taxon>
        <taxon>Gammaproteobacteria</taxon>
        <taxon>Pseudomonadales</taxon>
        <taxon>Pseudomonadaceae</taxon>
        <taxon>Stutzerimonas</taxon>
    </lineage>
</organism>
<accession>A0A0D7E0Q4</accession>
<dbReference type="AlphaFoldDB" id="A0A0D7E0Q4"/>
<proteinExistence type="predicted"/>
<dbReference type="PATRIC" id="fig|316.110.peg.1505"/>